<protein>
    <submittedName>
        <fullName evidence="1">Uncharacterized protein</fullName>
    </submittedName>
</protein>
<sequence length="171" mass="19383">MFSPSTSTLEISNAGVLKILHRPTILQANIQNPMRPSTSSFRVETCTTWPHPLYTHTATLALTCSTILLCATLPYPELGQAGLTPWGRPCHDLMLQKEWRDRRDEFKKKFLQNGNVKNWNYNYNFKMAMNTTCLTMWSHSLPQPPPSDIVVSTSKAATHYQSSKLILGEVM</sequence>
<dbReference type="EMBL" id="QJKJ01007338">
    <property type="protein sequence ID" value="RDX83499.1"/>
    <property type="molecule type" value="Genomic_DNA"/>
</dbReference>
<proteinExistence type="predicted"/>
<dbReference type="AlphaFoldDB" id="A0A371FYV3"/>
<reference evidence="1" key="1">
    <citation type="submission" date="2018-05" db="EMBL/GenBank/DDBJ databases">
        <title>Draft genome of Mucuna pruriens seed.</title>
        <authorList>
            <person name="Nnadi N.E."/>
            <person name="Vos R."/>
            <person name="Hasami M.H."/>
            <person name="Devisetty U.K."/>
            <person name="Aguiy J.C."/>
        </authorList>
    </citation>
    <scope>NUCLEOTIDE SEQUENCE [LARGE SCALE GENOMIC DNA]</scope>
    <source>
        <strain evidence="1">JCA_2017</strain>
    </source>
</reference>
<evidence type="ECO:0000313" key="1">
    <source>
        <dbReference type="EMBL" id="RDX83499.1"/>
    </source>
</evidence>
<evidence type="ECO:0000313" key="2">
    <source>
        <dbReference type="Proteomes" id="UP000257109"/>
    </source>
</evidence>
<keyword evidence="2" id="KW-1185">Reference proteome</keyword>
<feature type="non-terminal residue" evidence="1">
    <location>
        <position position="1"/>
    </location>
</feature>
<dbReference type="Proteomes" id="UP000257109">
    <property type="component" value="Unassembled WGS sequence"/>
</dbReference>
<comment type="caution">
    <text evidence="1">The sequence shown here is derived from an EMBL/GenBank/DDBJ whole genome shotgun (WGS) entry which is preliminary data.</text>
</comment>
<organism evidence="1 2">
    <name type="scientific">Mucuna pruriens</name>
    <name type="common">Velvet bean</name>
    <name type="synonym">Dolichos pruriens</name>
    <dbReference type="NCBI Taxonomy" id="157652"/>
    <lineage>
        <taxon>Eukaryota</taxon>
        <taxon>Viridiplantae</taxon>
        <taxon>Streptophyta</taxon>
        <taxon>Embryophyta</taxon>
        <taxon>Tracheophyta</taxon>
        <taxon>Spermatophyta</taxon>
        <taxon>Magnoliopsida</taxon>
        <taxon>eudicotyledons</taxon>
        <taxon>Gunneridae</taxon>
        <taxon>Pentapetalae</taxon>
        <taxon>rosids</taxon>
        <taxon>fabids</taxon>
        <taxon>Fabales</taxon>
        <taxon>Fabaceae</taxon>
        <taxon>Papilionoideae</taxon>
        <taxon>50 kb inversion clade</taxon>
        <taxon>NPAAA clade</taxon>
        <taxon>indigoferoid/millettioid clade</taxon>
        <taxon>Phaseoleae</taxon>
        <taxon>Mucuna</taxon>
    </lineage>
</organism>
<gene>
    <name evidence="1" type="ORF">CR513_35572</name>
</gene>
<accession>A0A371FYV3</accession>
<name>A0A371FYV3_MUCPR</name>